<proteinExistence type="predicted"/>
<reference evidence="3" key="1">
    <citation type="journal article" date="2019" name="Int. J. Syst. Evol. Microbiol.">
        <title>The Global Catalogue of Microorganisms (GCM) 10K type strain sequencing project: providing services to taxonomists for standard genome sequencing and annotation.</title>
        <authorList>
            <consortium name="The Broad Institute Genomics Platform"/>
            <consortium name="The Broad Institute Genome Sequencing Center for Infectious Disease"/>
            <person name="Wu L."/>
            <person name="Ma J."/>
        </authorList>
    </citation>
    <scope>NUCLEOTIDE SEQUENCE [LARGE SCALE GENOMIC DNA]</scope>
    <source>
        <strain evidence="3">NBRC 113072</strain>
    </source>
</reference>
<dbReference type="PANTHER" id="PTHR30037">
    <property type="entry name" value="DNA-3-METHYLADENINE GLYCOSYLASE 1"/>
    <property type="match status" value="1"/>
</dbReference>
<accession>A0ABQ6IU79</accession>
<name>A0ABQ6IU79_9MICO</name>
<dbReference type="InterPro" id="IPR005019">
    <property type="entry name" value="Adenine_glyco"/>
</dbReference>
<gene>
    <name evidence="2" type="ORF">GCM10025883_35440</name>
</gene>
<dbReference type="Gene3D" id="1.10.340.30">
    <property type="entry name" value="Hypothetical protein, domain 2"/>
    <property type="match status" value="1"/>
</dbReference>
<evidence type="ECO:0000313" key="3">
    <source>
        <dbReference type="Proteomes" id="UP001157126"/>
    </source>
</evidence>
<dbReference type="EMBL" id="BSUO01000001">
    <property type="protein sequence ID" value="GMA41499.1"/>
    <property type="molecule type" value="Genomic_DNA"/>
</dbReference>
<evidence type="ECO:0000256" key="1">
    <source>
        <dbReference type="SAM" id="MobiDB-lite"/>
    </source>
</evidence>
<dbReference type="PANTHER" id="PTHR30037:SF4">
    <property type="entry name" value="DNA-3-METHYLADENINE GLYCOSYLASE I"/>
    <property type="match status" value="1"/>
</dbReference>
<dbReference type="Proteomes" id="UP001157126">
    <property type="component" value="Unassembled WGS sequence"/>
</dbReference>
<evidence type="ECO:0008006" key="4">
    <source>
        <dbReference type="Google" id="ProtNLM"/>
    </source>
</evidence>
<dbReference type="Pfam" id="PF03352">
    <property type="entry name" value="Adenine_glyco"/>
    <property type="match status" value="1"/>
</dbReference>
<comment type="caution">
    <text evidence="2">The sequence shown here is derived from an EMBL/GenBank/DDBJ whole genome shotgun (WGS) entry which is preliminary data.</text>
</comment>
<feature type="region of interest" description="Disordered" evidence="1">
    <location>
        <begin position="1"/>
        <end position="57"/>
    </location>
</feature>
<protein>
    <recommendedName>
        <fullName evidence="4">DNA-3-methyladenine glycosylase I</fullName>
    </recommendedName>
</protein>
<evidence type="ECO:0000313" key="2">
    <source>
        <dbReference type="EMBL" id="GMA41499.1"/>
    </source>
</evidence>
<sequence>MLAPDPAVDPALDRAETDPTDSTDSTDTDFAETDPTDTDLAETDPAETEAGPDLAPTVLSSDGVLRPAWADRGEAVRRYYDTEWGRPVESEAGLFELIALLVFAGGLTWSSVLGRRDALREAFAAYDASIVAAFTDADVDRLVADASMIRNRRKIEAVVTDARAVMALRDHGGLVDLVWGRSAGELVAPAVDVSEIPRAGERSARLAADLKEAGFVHLGPVMAQALLLAAGIVPVRRAVAQPSAVDPAGGTDRRTVDF</sequence>
<dbReference type="InterPro" id="IPR052891">
    <property type="entry name" value="DNA-3mA_glycosylase"/>
</dbReference>
<feature type="compositionally biased region" description="Acidic residues" evidence="1">
    <location>
        <begin position="18"/>
        <end position="47"/>
    </location>
</feature>
<dbReference type="RefSeq" id="WP_284305046.1">
    <property type="nucleotide sequence ID" value="NZ_BSUO01000001.1"/>
</dbReference>
<dbReference type="SUPFAM" id="SSF48150">
    <property type="entry name" value="DNA-glycosylase"/>
    <property type="match status" value="1"/>
</dbReference>
<organism evidence="2 3">
    <name type="scientific">Mobilicoccus caccae</name>
    <dbReference type="NCBI Taxonomy" id="1859295"/>
    <lineage>
        <taxon>Bacteria</taxon>
        <taxon>Bacillati</taxon>
        <taxon>Actinomycetota</taxon>
        <taxon>Actinomycetes</taxon>
        <taxon>Micrococcales</taxon>
        <taxon>Dermatophilaceae</taxon>
        <taxon>Mobilicoccus</taxon>
    </lineage>
</organism>
<keyword evidence="3" id="KW-1185">Reference proteome</keyword>
<dbReference type="InterPro" id="IPR011257">
    <property type="entry name" value="DNA_glycosylase"/>
</dbReference>